<proteinExistence type="predicted"/>
<dbReference type="AlphaFoldDB" id="A0A1U7CMR5"/>
<feature type="transmembrane region" description="Helical" evidence="1">
    <location>
        <begin position="27"/>
        <end position="48"/>
    </location>
</feature>
<name>A0A1U7CMR5_9BACT</name>
<dbReference type="InterPro" id="IPR011990">
    <property type="entry name" value="TPR-like_helical_dom_sf"/>
</dbReference>
<dbReference type="Gene3D" id="1.25.40.10">
    <property type="entry name" value="Tetratricopeptide repeat domain"/>
    <property type="match status" value="1"/>
</dbReference>
<accession>A0A1U7CMR5</accession>
<keyword evidence="1" id="KW-0472">Membrane</keyword>
<keyword evidence="1" id="KW-1133">Transmembrane helix</keyword>
<feature type="transmembrane region" description="Helical" evidence="1">
    <location>
        <begin position="60"/>
        <end position="80"/>
    </location>
</feature>
<keyword evidence="3" id="KW-1185">Reference proteome</keyword>
<gene>
    <name evidence="2" type="ORF">BSF38_01711</name>
</gene>
<keyword evidence="1" id="KW-0812">Transmembrane</keyword>
<dbReference type="RefSeq" id="WP_076350695.1">
    <property type="nucleotide sequence ID" value="NZ_CP019082.1"/>
</dbReference>
<dbReference type="EMBL" id="CP019082">
    <property type="protein sequence ID" value="APW60244.1"/>
    <property type="molecule type" value="Genomic_DNA"/>
</dbReference>
<evidence type="ECO:0000313" key="3">
    <source>
        <dbReference type="Proteomes" id="UP000186309"/>
    </source>
</evidence>
<reference evidence="3" key="1">
    <citation type="submission" date="2016-12" db="EMBL/GenBank/DDBJ databases">
        <title>Comparative genomics of four Isosphaeraceae planctomycetes: a common pool of plasmids and glycoside hydrolase genes.</title>
        <authorList>
            <person name="Ivanova A."/>
        </authorList>
    </citation>
    <scope>NUCLEOTIDE SEQUENCE [LARGE SCALE GENOMIC DNA]</scope>
    <source>
        <strain evidence="3">PX4</strain>
    </source>
</reference>
<evidence type="ECO:0000313" key="2">
    <source>
        <dbReference type="EMBL" id="APW60244.1"/>
    </source>
</evidence>
<dbReference type="KEGG" id="pbor:BSF38_01711"/>
<protein>
    <submittedName>
        <fullName evidence="2">Tetratricopeptide repeat family protein</fullName>
    </submittedName>
</protein>
<dbReference type="STRING" id="1387353.BSF38_01711"/>
<organism evidence="2 3">
    <name type="scientific">Paludisphaera borealis</name>
    <dbReference type="NCBI Taxonomy" id="1387353"/>
    <lineage>
        <taxon>Bacteria</taxon>
        <taxon>Pseudomonadati</taxon>
        <taxon>Planctomycetota</taxon>
        <taxon>Planctomycetia</taxon>
        <taxon>Isosphaerales</taxon>
        <taxon>Isosphaeraceae</taxon>
        <taxon>Paludisphaera</taxon>
    </lineage>
</organism>
<dbReference type="SUPFAM" id="SSF48452">
    <property type="entry name" value="TPR-like"/>
    <property type="match status" value="1"/>
</dbReference>
<dbReference type="Proteomes" id="UP000186309">
    <property type="component" value="Chromosome"/>
</dbReference>
<dbReference type="OrthoDB" id="266806at2"/>
<evidence type="ECO:0000256" key="1">
    <source>
        <dbReference type="SAM" id="Phobius"/>
    </source>
</evidence>
<sequence length="174" mass="20391">MPRRSWIGILCFWPGLAQIWTGQEVLGLLLASLFGVTLNMAIVARWVWTEAFGVGWADFLFAFAALTWSASFAYTVWWVWLCHPDRHRREIDRLFHEAMEEYLQGRWNESRKRIERILAMDDSDADALMQLGTILVRTQQFGPARRAFRQCLEQDGGSKWRWEVETALARLDRP</sequence>